<proteinExistence type="predicted"/>
<feature type="signal peptide" evidence="1">
    <location>
        <begin position="1"/>
        <end position="27"/>
    </location>
</feature>
<dbReference type="Proteomes" id="UP000182489">
    <property type="component" value="Unassembled WGS sequence"/>
</dbReference>
<evidence type="ECO:0000313" key="3">
    <source>
        <dbReference type="Proteomes" id="UP000182489"/>
    </source>
</evidence>
<sequence length="224" mass="24569">MPGYMPAYFVRPLALCVVSALCLPANAAEAVAVDAQQRASLLEFYAQQYPGEPAARTVFESVPVVGGRGSEVVGSVETSPYRGHGALCRTQRTKFVLHGEGKQARWQEAGMEYYAWLDRGTCRPVAEPVRMLQRVPDGELEGVLLYQKSLLERARLLMAGNTACAPLRALKFSLAAVDVGAAAPRAEERYALVFKSDRDSYARVWLRKSGAQYDAWNVTCPPVL</sequence>
<reference evidence="2 3" key="1">
    <citation type="submission" date="2016-11" db="EMBL/GenBank/DDBJ databases">
        <authorList>
            <person name="Varghese N."/>
            <person name="Submissions S."/>
        </authorList>
    </citation>
    <scope>NUCLEOTIDE SEQUENCE [LARGE SCALE GENOMIC DNA]</scope>
    <source>
        <strain evidence="2 3">NFR18</strain>
    </source>
</reference>
<evidence type="ECO:0000313" key="2">
    <source>
        <dbReference type="EMBL" id="SFX64172.1"/>
    </source>
</evidence>
<evidence type="ECO:0000256" key="1">
    <source>
        <dbReference type="SAM" id="SignalP"/>
    </source>
</evidence>
<dbReference type="EMBL" id="FPKH01000002">
    <property type="protein sequence ID" value="SFX64172.1"/>
    <property type="molecule type" value="Genomic_DNA"/>
</dbReference>
<accession>A0AB38C8D0</accession>
<protein>
    <recommendedName>
        <fullName evidence="4">Lipoprotein</fullName>
    </recommendedName>
</protein>
<name>A0AB38C8D0_9BURK</name>
<organism evidence="2 3">
    <name type="scientific">Janthinobacterium lividum</name>
    <dbReference type="NCBI Taxonomy" id="29581"/>
    <lineage>
        <taxon>Bacteria</taxon>
        <taxon>Pseudomonadati</taxon>
        <taxon>Pseudomonadota</taxon>
        <taxon>Betaproteobacteria</taxon>
        <taxon>Burkholderiales</taxon>
        <taxon>Oxalobacteraceae</taxon>
        <taxon>Janthinobacterium</taxon>
    </lineage>
</organism>
<gene>
    <name evidence="2" type="ORF">SAMN03097694_2714</name>
</gene>
<comment type="caution">
    <text evidence="2">The sequence shown here is derived from an EMBL/GenBank/DDBJ whole genome shotgun (WGS) entry which is preliminary data.</text>
</comment>
<dbReference type="AlphaFoldDB" id="A0AB38C8D0"/>
<keyword evidence="1" id="KW-0732">Signal</keyword>
<feature type="chain" id="PRO_5044317170" description="Lipoprotein" evidence="1">
    <location>
        <begin position="28"/>
        <end position="224"/>
    </location>
</feature>
<evidence type="ECO:0008006" key="4">
    <source>
        <dbReference type="Google" id="ProtNLM"/>
    </source>
</evidence>